<feature type="compositionally biased region" description="Polar residues" evidence="2">
    <location>
        <begin position="900"/>
        <end position="938"/>
    </location>
</feature>
<feature type="binding site" evidence="1">
    <location>
        <position position="54"/>
    </location>
    <ligand>
        <name>Zn(2+)</name>
        <dbReference type="ChEBI" id="CHEBI:29105"/>
    </ligand>
</feature>
<protein>
    <recommendedName>
        <fullName evidence="3">ZAD domain-containing protein</fullName>
    </recommendedName>
</protein>
<dbReference type="GO" id="GO:0008270">
    <property type="term" value="F:zinc ion binding"/>
    <property type="evidence" value="ECO:0007669"/>
    <property type="project" value="UniProtKB-UniRule"/>
</dbReference>
<feature type="binding site" evidence="1">
    <location>
        <position position="57"/>
    </location>
    <ligand>
        <name>Zn(2+)</name>
        <dbReference type="ChEBI" id="CHEBI:29105"/>
    </ligand>
</feature>
<reference evidence="4" key="1">
    <citation type="submission" date="2021-12" db="EMBL/GenBank/DDBJ databases">
        <authorList>
            <person name="King R."/>
        </authorList>
    </citation>
    <scope>NUCLEOTIDE SEQUENCE</scope>
</reference>
<dbReference type="SUPFAM" id="SSF57716">
    <property type="entry name" value="Glucocorticoid receptor-like (DNA-binding domain)"/>
    <property type="match status" value="1"/>
</dbReference>
<evidence type="ECO:0000256" key="1">
    <source>
        <dbReference type="PROSITE-ProRule" id="PRU01263"/>
    </source>
</evidence>
<feature type="binding site" evidence="1">
    <location>
        <position position="8"/>
    </location>
    <ligand>
        <name>Zn(2+)</name>
        <dbReference type="ChEBI" id="CHEBI:29105"/>
    </ligand>
</feature>
<dbReference type="SMART" id="SM00868">
    <property type="entry name" value="zf-AD"/>
    <property type="match status" value="1"/>
</dbReference>
<feature type="region of interest" description="Disordered" evidence="2">
    <location>
        <begin position="845"/>
        <end position="949"/>
    </location>
</feature>
<evidence type="ECO:0000256" key="2">
    <source>
        <dbReference type="SAM" id="MobiDB-lite"/>
    </source>
</evidence>
<dbReference type="AlphaFoldDB" id="A0A9P0AZU0"/>
<keyword evidence="1" id="KW-0479">Metal-binding</keyword>
<proteinExistence type="predicted"/>
<organism evidence="4 5">
    <name type="scientific">Brassicogethes aeneus</name>
    <name type="common">Rape pollen beetle</name>
    <name type="synonym">Meligethes aeneus</name>
    <dbReference type="NCBI Taxonomy" id="1431903"/>
    <lineage>
        <taxon>Eukaryota</taxon>
        <taxon>Metazoa</taxon>
        <taxon>Ecdysozoa</taxon>
        <taxon>Arthropoda</taxon>
        <taxon>Hexapoda</taxon>
        <taxon>Insecta</taxon>
        <taxon>Pterygota</taxon>
        <taxon>Neoptera</taxon>
        <taxon>Endopterygota</taxon>
        <taxon>Coleoptera</taxon>
        <taxon>Polyphaga</taxon>
        <taxon>Cucujiformia</taxon>
        <taxon>Nitidulidae</taxon>
        <taxon>Meligethinae</taxon>
        <taxon>Brassicogethes</taxon>
    </lineage>
</organism>
<evidence type="ECO:0000313" key="5">
    <source>
        <dbReference type="Proteomes" id="UP001154078"/>
    </source>
</evidence>
<dbReference type="PROSITE" id="PS51915">
    <property type="entry name" value="ZAD"/>
    <property type="match status" value="1"/>
</dbReference>
<keyword evidence="1" id="KW-0862">Zinc</keyword>
<evidence type="ECO:0000259" key="3">
    <source>
        <dbReference type="PROSITE" id="PS51915"/>
    </source>
</evidence>
<name>A0A9P0AZU0_BRAAE</name>
<dbReference type="InterPro" id="IPR012934">
    <property type="entry name" value="Znf_AD"/>
</dbReference>
<feature type="compositionally biased region" description="Basic and acidic residues" evidence="2">
    <location>
        <begin position="93"/>
        <end position="104"/>
    </location>
</feature>
<dbReference type="GO" id="GO:0005634">
    <property type="term" value="C:nucleus"/>
    <property type="evidence" value="ECO:0007669"/>
    <property type="project" value="InterPro"/>
</dbReference>
<feature type="domain" description="ZAD" evidence="3">
    <location>
        <begin position="6"/>
        <end position="81"/>
    </location>
</feature>
<dbReference type="Gene3D" id="3.40.1800.20">
    <property type="match status" value="1"/>
</dbReference>
<dbReference type="Pfam" id="PF07776">
    <property type="entry name" value="zf-AD"/>
    <property type="match status" value="1"/>
</dbReference>
<feature type="region of interest" description="Disordered" evidence="2">
    <location>
        <begin position="93"/>
        <end position="124"/>
    </location>
</feature>
<dbReference type="EMBL" id="OV121133">
    <property type="protein sequence ID" value="CAH0551965.1"/>
    <property type="molecule type" value="Genomic_DNA"/>
</dbReference>
<keyword evidence="5" id="KW-1185">Reference proteome</keyword>
<dbReference type="InterPro" id="IPR013087">
    <property type="entry name" value="Znf_C2H2_type"/>
</dbReference>
<keyword evidence="1" id="KW-0863">Zinc-finger</keyword>
<gene>
    <name evidence="4" type="ORF">MELIAE_LOCUS4452</name>
</gene>
<feature type="binding site" evidence="1">
    <location>
        <position position="11"/>
    </location>
    <ligand>
        <name>Zn(2+)</name>
        <dbReference type="ChEBI" id="CHEBI:29105"/>
    </ligand>
</feature>
<sequence>MSSTDDLCRLCLNEEDLVCIFDERIQEPHNMKEIIFTTTGVEINETDSISKSACSRCLQITIKMFKFRTTALKNDQELRDKAALVCNVEVKEVKKENESPEKSPGKNVPPKPKPGPKKPTIHPSVSKLFGENSLLKLPAACLNNNIAPVVTVDKVSTDRLVKKMNSRIARTINPSEKNTTINNKENMNKSVNALEKPETQKKISFYLKKADTPINKPYKDQPSSTPNLETTQAKTNTAEFNLKIVNKVIVPDNNQIKFKEKRKADENIADLHFKRAKIVENSPSVSSTTTVSVPSSPDASVEMPNLLCKSPEGPVSVLEKSVSIRLCEICNEVFYNIRDLKSHLKKHMKCQFCKLRFKSLQSKERHLDGLCKIRNMMNNLPNIDLHNILLDGSITSKYKEAFIGYEAFMPLIIKPVALNANANAFEKTEKTIMTSTRNIQIAEPNVLPADELPCQTENLVVASTSKKDSSSQSLHCEEISLLSDDEDELQEQMTILNSETGIMSTIDKNTPPTLTPIKPIKPKVKEANEPKKKEEVGAKHVIKPDIKIRNDFMGPLDPKASDVKILKDLLYKQSVLHLCSEKEVQTATPAYEDVYFNKTENLYEFTNLKSQLVVYKIPVQIKNGLFGVNFDYTKKKTKKRTINVWFDKPIDITPAVITAINNEPNNPKPVSVSTPNIRPQQVYPPRQTYPANFRALAPAGPRASVLAPAGPRASVLGAVGPRPRPPMLPRGYNPTPRWGAHANTLQTNQNVLLFAVPTENGQASATVTAPIPTITMPVALNHTMPSGATIGLGNRLPVTPLSSMPSPNIGSRPGAVSAGLNHTFTGPSVLRSVRPGSTPVVMPAGLNHTTGNILPGARSTSNTPTGTSGSATAPRSMPATLNMTTASTPGLRNILPGPRTPTSRPTNSFNPLQTTSIGQGTPFSNQPQVSTLNQTPGTSSSESSGSNNRVIRVKKFSDLT</sequence>
<dbReference type="PROSITE" id="PS00028">
    <property type="entry name" value="ZINC_FINGER_C2H2_1"/>
    <property type="match status" value="1"/>
</dbReference>
<evidence type="ECO:0000313" key="4">
    <source>
        <dbReference type="EMBL" id="CAH0551965.1"/>
    </source>
</evidence>
<feature type="compositionally biased region" description="Low complexity" evidence="2">
    <location>
        <begin position="859"/>
        <end position="874"/>
    </location>
</feature>
<dbReference type="Proteomes" id="UP001154078">
    <property type="component" value="Chromosome 2"/>
</dbReference>
<dbReference type="OrthoDB" id="6784650at2759"/>
<accession>A0A9P0AZU0</accession>
<feature type="compositionally biased region" description="Polar residues" evidence="2">
    <location>
        <begin position="879"/>
        <end position="890"/>
    </location>
</feature>